<accession>A0ABQ8IA63</accession>
<protein>
    <submittedName>
        <fullName evidence="1">Uncharacterized protein</fullName>
    </submittedName>
</protein>
<organism evidence="1 2">
    <name type="scientific">Xanthoceras sorbifolium</name>
    <dbReference type="NCBI Taxonomy" id="99658"/>
    <lineage>
        <taxon>Eukaryota</taxon>
        <taxon>Viridiplantae</taxon>
        <taxon>Streptophyta</taxon>
        <taxon>Embryophyta</taxon>
        <taxon>Tracheophyta</taxon>
        <taxon>Spermatophyta</taxon>
        <taxon>Magnoliopsida</taxon>
        <taxon>eudicotyledons</taxon>
        <taxon>Gunneridae</taxon>
        <taxon>Pentapetalae</taxon>
        <taxon>rosids</taxon>
        <taxon>malvids</taxon>
        <taxon>Sapindales</taxon>
        <taxon>Sapindaceae</taxon>
        <taxon>Xanthoceroideae</taxon>
        <taxon>Xanthoceras</taxon>
    </lineage>
</organism>
<comment type="caution">
    <text evidence="1">The sequence shown here is derived from an EMBL/GenBank/DDBJ whole genome shotgun (WGS) entry which is preliminary data.</text>
</comment>
<gene>
    <name evidence="1" type="ORF">JRO89_XS03G0166000</name>
</gene>
<name>A0ABQ8IA63_9ROSI</name>
<dbReference type="Proteomes" id="UP000827721">
    <property type="component" value="Unassembled WGS sequence"/>
</dbReference>
<dbReference type="PANTHER" id="PTHR33484">
    <property type="entry name" value="BNAC07G33360D PROTEIN"/>
    <property type="match status" value="1"/>
</dbReference>
<evidence type="ECO:0000313" key="2">
    <source>
        <dbReference type="Proteomes" id="UP000827721"/>
    </source>
</evidence>
<keyword evidence="2" id="KW-1185">Reference proteome</keyword>
<sequence length="95" mass="10825">MAPHLQSQFQNDDLLKVGTEGFAMVDDIYGRQRNWISPPPTPTPQHLHHGYQYYQQQSYLYRGPQAVIDSNQAAQLYGGTVIVDYSKRKPAGRAF</sequence>
<proteinExistence type="predicted"/>
<evidence type="ECO:0000313" key="1">
    <source>
        <dbReference type="EMBL" id="KAH7573529.1"/>
    </source>
</evidence>
<dbReference type="EMBL" id="JAFEMO010000003">
    <property type="protein sequence ID" value="KAH7573529.1"/>
    <property type="molecule type" value="Genomic_DNA"/>
</dbReference>
<reference evidence="1 2" key="1">
    <citation type="submission" date="2021-02" db="EMBL/GenBank/DDBJ databases">
        <title>Plant Genome Project.</title>
        <authorList>
            <person name="Zhang R.-G."/>
        </authorList>
    </citation>
    <scope>NUCLEOTIDE SEQUENCE [LARGE SCALE GENOMIC DNA]</scope>
    <source>
        <tissue evidence="1">Leaves</tissue>
    </source>
</reference>